<dbReference type="PRINTS" id="PR00298">
    <property type="entry name" value="CHAPERONIN60"/>
</dbReference>
<dbReference type="GO" id="GO:0140662">
    <property type="term" value="F:ATP-dependent protein folding chaperone"/>
    <property type="evidence" value="ECO:0007669"/>
    <property type="project" value="InterPro"/>
</dbReference>
<dbReference type="NCBIfam" id="NF009487">
    <property type="entry name" value="PRK12849.1"/>
    <property type="match status" value="1"/>
</dbReference>
<keyword evidence="6 7" id="KW-0413">Isomerase</keyword>
<feature type="binding site" evidence="7">
    <location>
        <position position="415"/>
    </location>
    <ligand>
        <name>ATP</name>
        <dbReference type="ChEBI" id="CHEBI:30616"/>
    </ligand>
</feature>
<comment type="subunit">
    <text evidence="7 9">Forms a cylinder of 14 subunits composed of two heptameric rings stacked back-to-back. Interacts with the co-chaperonin GroES.</text>
</comment>
<dbReference type="PANTHER" id="PTHR45633">
    <property type="entry name" value="60 KDA HEAT SHOCK PROTEIN, MITOCHONDRIAL"/>
    <property type="match status" value="1"/>
</dbReference>
<dbReference type="GO" id="GO:0005524">
    <property type="term" value="F:ATP binding"/>
    <property type="evidence" value="ECO:0007669"/>
    <property type="project" value="UniProtKB-UniRule"/>
</dbReference>
<dbReference type="FunFam" id="1.10.560.10:FF:000001">
    <property type="entry name" value="60 kDa chaperonin"/>
    <property type="match status" value="1"/>
</dbReference>
<dbReference type="Pfam" id="PF00118">
    <property type="entry name" value="Cpn60_TCP1"/>
    <property type="match status" value="1"/>
</dbReference>
<feature type="binding site" evidence="7">
    <location>
        <begin position="30"/>
        <end position="33"/>
    </location>
    <ligand>
        <name>ATP</name>
        <dbReference type="ChEBI" id="CHEBI:30616"/>
    </ligand>
</feature>
<dbReference type="PROSITE" id="PS00296">
    <property type="entry name" value="CHAPERONINS_CPN60"/>
    <property type="match status" value="1"/>
</dbReference>
<dbReference type="InterPro" id="IPR001844">
    <property type="entry name" value="Cpn60/GroEL"/>
</dbReference>
<dbReference type="GO" id="GO:0042026">
    <property type="term" value="P:protein refolding"/>
    <property type="evidence" value="ECO:0007669"/>
    <property type="project" value="UniProtKB-UniRule"/>
</dbReference>
<evidence type="ECO:0000256" key="5">
    <source>
        <dbReference type="ARBA" id="ARBA00023186"/>
    </source>
</evidence>
<keyword evidence="4 7" id="KW-0067">ATP-binding</keyword>
<dbReference type="InterPro" id="IPR027410">
    <property type="entry name" value="TCP-1-like_intermed_sf"/>
</dbReference>
<dbReference type="Proteomes" id="UP000294325">
    <property type="component" value="Chromosome"/>
</dbReference>
<comment type="subcellular location">
    <subcellularLocation>
        <location evidence="7">Cytoplasm</location>
    </subcellularLocation>
</comment>
<dbReference type="RefSeq" id="WP_134359413.1">
    <property type="nucleotide sequence ID" value="NZ_CP038033.1"/>
</dbReference>
<dbReference type="AlphaFoldDB" id="A0A4P7C1A9"/>
<feature type="binding site" evidence="7">
    <location>
        <begin position="479"/>
        <end position="481"/>
    </location>
    <ligand>
        <name>ATP</name>
        <dbReference type="ChEBI" id="CHEBI:30616"/>
    </ligand>
</feature>
<dbReference type="InterPro" id="IPR027409">
    <property type="entry name" value="GroEL-like_apical_dom_sf"/>
</dbReference>
<evidence type="ECO:0000256" key="6">
    <source>
        <dbReference type="ARBA" id="ARBA00023235"/>
    </source>
</evidence>
<evidence type="ECO:0000256" key="9">
    <source>
        <dbReference type="RuleBase" id="RU000419"/>
    </source>
</evidence>
<dbReference type="GO" id="GO:0005737">
    <property type="term" value="C:cytoplasm"/>
    <property type="evidence" value="ECO:0007669"/>
    <property type="project" value="UniProtKB-SubCell"/>
</dbReference>
<dbReference type="NCBIfam" id="TIGR02348">
    <property type="entry name" value="GroEL"/>
    <property type="match status" value="1"/>
</dbReference>
<gene>
    <name evidence="7 10" type="primary">groL</name>
    <name evidence="7" type="synonym">groEL</name>
    <name evidence="10" type="ORF">E3U44_17875</name>
</gene>
<accession>A0A4P7C1A9</accession>
<dbReference type="NCBIfam" id="NF000592">
    <property type="entry name" value="PRK00013.1"/>
    <property type="match status" value="1"/>
</dbReference>
<keyword evidence="5 7" id="KW-0143">Chaperone</keyword>
<comment type="function">
    <text evidence="7 9">Together with its co-chaperonin GroES, plays an essential role in assisting protein folding. The GroEL-GroES system forms a nano-cage that allows encapsulation of the non-native substrate proteins and provides a physical environment optimized to promote and accelerate protein folding.</text>
</comment>
<dbReference type="InterPro" id="IPR002423">
    <property type="entry name" value="Cpn60/GroEL/TCP-1"/>
</dbReference>
<sequence>MAAKMIDFGEDARHRLLHGVNVLANAVKVTLGPKGRNVVLEKAFGAPTITKDGVTVAKEVELKGKFENMGAQMVKEVASKTADVAGDGTTTATVLAQSLLREGLKSVAAGIDPMNIKRGIDKAVEAAAAELKKLSKPCEDSKAIAQVGTISANADESVGKILANAMEKVGKDGVITVEEGSGLENELEVVEGMQFDRGYLSPYFINHKQNMSVELEDPYILLHDKKISNIRDLLPVLEAVAKSGKSLLIISEDIEGEALATLVVNTIRGILKVAAVKAPGFGDRRKAMLEDIAVLTGGTVIAEELGLSLEKATLDDLGNAKKVQITKEDTTIVSGAGKKDNIAGRVAQIRKQIEETTSDYDREKLEERLAKLAGGVAVIKVGAATEVEMKEKKARVEDALHATRAAVEEGVVPGGGVALIRALKGIKDLKGDNRAQEVGINIARRAMEEPLRQIISNAGGEASIILAKVAEGKDNFGYNAATDKFGDMIEMGILDPTKVTRSALQNAASIAGLMITTEAMVAELPKKEKAGAGMPGGEMEEF</sequence>
<dbReference type="FunFam" id="3.50.7.10:FF:000001">
    <property type="entry name" value="60 kDa chaperonin"/>
    <property type="match status" value="1"/>
</dbReference>
<dbReference type="EMBL" id="CP038033">
    <property type="protein sequence ID" value="QBQ56161.1"/>
    <property type="molecule type" value="Genomic_DNA"/>
</dbReference>
<keyword evidence="2 7" id="KW-0963">Cytoplasm</keyword>
<keyword evidence="11" id="KW-1185">Reference proteome</keyword>
<dbReference type="SUPFAM" id="SSF52029">
    <property type="entry name" value="GroEL apical domain-like"/>
    <property type="match status" value="1"/>
</dbReference>
<dbReference type="CDD" id="cd03344">
    <property type="entry name" value="GroEL"/>
    <property type="match status" value="1"/>
</dbReference>
<evidence type="ECO:0000313" key="11">
    <source>
        <dbReference type="Proteomes" id="UP000294325"/>
    </source>
</evidence>
<evidence type="ECO:0000256" key="8">
    <source>
        <dbReference type="RuleBase" id="RU000418"/>
    </source>
</evidence>
<dbReference type="GO" id="GO:0016853">
    <property type="term" value="F:isomerase activity"/>
    <property type="evidence" value="ECO:0007669"/>
    <property type="project" value="UniProtKB-KW"/>
</dbReference>
<evidence type="ECO:0000313" key="10">
    <source>
        <dbReference type="EMBL" id="QBQ56161.1"/>
    </source>
</evidence>
<evidence type="ECO:0000256" key="7">
    <source>
        <dbReference type="HAMAP-Rule" id="MF_00600"/>
    </source>
</evidence>
<feature type="binding site" evidence="7">
    <location>
        <position position="51"/>
    </location>
    <ligand>
        <name>ATP</name>
        <dbReference type="ChEBI" id="CHEBI:30616"/>
    </ligand>
</feature>
<dbReference type="HAMAP" id="MF_00600">
    <property type="entry name" value="CH60"/>
    <property type="match status" value="1"/>
</dbReference>
<dbReference type="KEGG" id="nwr:E3U44_17875"/>
<dbReference type="Gene3D" id="3.50.7.10">
    <property type="entry name" value="GroEL"/>
    <property type="match status" value="1"/>
</dbReference>
<protein>
    <recommendedName>
        <fullName evidence="7">Chaperonin GroEL</fullName>
        <ecNumber evidence="7">5.6.1.7</ecNumber>
    </recommendedName>
    <alternativeName>
        <fullName evidence="7">60 kDa chaperonin</fullName>
    </alternativeName>
    <alternativeName>
        <fullName evidence="7">Chaperonin-60</fullName>
        <shortName evidence="7">Cpn60</shortName>
    </alternativeName>
</protein>
<comment type="similarity">
    <text evidence="1 7 8">Belongs to the chaperonin (HSP60) family.</text>
</comment>
<organism evidence="10 11">
    <name type="scientific">Nitrosococcus wardiae</name>
    <dbReference type="NCBI Taxonomy" id="1814290"/>
    <lineage>
        <taxon>Bacteria</taxon>
        <taxon>Pseudomonadati</taxon>
        <taxon>Pseudomonadota</taxon>
        <taxon>Gammaproteobacteria</taxon>
        <taxon>Chromatiales</taxon>
        <taxon>Chromatiaceae</taxon>
        <taxon>Nitrosococcus</taxon>
    </lineage>
</organism>
<dbReference type="Gene3D" id="3.30.260.10">
    <property type="entry name" value="TCP-1-like chaperonin intermediate domain"/>
    <property type="match status" value="1"/>
</dbReference>
<dbReference type="SUPFAM" id="SSF48592">
    <property type="entry name" value="GroEL equatorial domain-like"/>
    <property type="match status" value="2"/>
</dbReference>
<dbReference type="InterPro" id="IPR027413">
    <property type="entry name" value="GROEL-like_equatorial_sf"/>
</dbReference>
<evidence type="ECO:0000256" key="2">
    <source>
        <dbReference type="ARBA" id="ARBA00022490"/>
    </source>
</evidence>
<dbReference type="GO" id="GO:0051082">
    <property type="term" value="F:unfolded protein binding"/>
    <property type="evidence" value="ECO:0007669"/>
    <property type="project" value="UniProtKB-UniRule"/>
</dbReference>
<feature type="binding site" evidence="7">
    <location>
        <begin position="87"/>
        <end position="91"/>
    </location>
    <ligand>
        <name>ATP</name>
        <dbReference type="ChEBI" id="CHEBI:30616"/>
    </ligand>
</feature>
<proteinExistence type="inferred from homology"/>
<dbReference type="InterPro" id="IPR018370">
    <property type="entry name" value="Chaperonin_Cpn60_CS"/>
</dbReference>
<keyword evidence="3 7" id="KW-0547">Nucleotide-binding</keyword>
<dbReference type="NCBIfam" id="NF009488">
    <property type="entry name" value="PRK12850.1"/>
    <property type="match status" value="1"/>
</dbReference>
<dbReference type="NCBIfam" id="NF009489">
    <property type="entry name" value="PRK12851.1"/>
    <property type="match status" value="1"/>
</dbReference>
<reference evidence="10 11" key="1">
    <citation type="submission" date="2019-03" db="EMBL/GenBank/DDBJ databases">
        <title>The genome sequence of Nitrosococcus wardiae strain D1FHST reveals the archetypal metabolic capacity of ammonia-oxidizing Gammaproteobacteria.</title>
        <authorList>
            <person name="Wang L."/>
            <person name="Lim C.K."/>
            <person name="Hanson T.E."/>
            <person name="Dang H."/>
            <person name="Klotz M.G."/>
        </authorList>
    </citation>
    <scope>NUCLEOTIDE SEQUENCE [LARGE SCALE GENOMIC DNA]</scope>
    <source>
        <strain evidence="10 11">D1FHS</strain>
    </source>
</reference>
<dbReference type="Gene3D" id="1.10.560.10">
    <property type="entry name" value="GroEL-like equatorial domain"/>
    <property type="match status" value="1"/>
</dbReference>
<name>A0A4P7C1A9_9GAMM</name>
<feature type="binding site" evidence="7">
    <location>
        <position position="495"/>
    </location>
    <ligand>
        <name>ATP</name>
        <dbReference type="ChEBI" id="CHEBI:30616"/>
    </ligand>
</feature>
<evidence type="ECO:0000256" key="3">
    <source>
        <dbReference type="ARBA" id="ARBA00022741"/>
    </source>
</evidence>
<evidence type="ECO:0000256" key="4">
    <source>
        <dbReference type="ARBA" id="ARBA00022840"/>
    </source>
</evidence>
<dbReference type="OrthoDB" id="9766614at2"/>
<dbReference type="EC" id="5.6.1.7" evidence="7"/>
<evidence type="ECO:0000256" key="1">
    <source>
        <dbReference type="ARBA" id="ARBA00006607"/>
    </source>
</evidence>